<dbReference type="Pfam" id="PF01676">
    <property type="entry name" value="Metalloenzyme"/>
    <property type="match status" value="1"/>
</dbReference>
<dbReference type="GeneID" id="11971604"/>
<gene>
    <name evidence="3" type="ordered locus">Mtc_1473</name>
</gene>
<dbReference type="Gene3D" id="3.40.720.10">
    <property type="entry name" value="Alkaline Phosphatase, subunit A"/>
    <property type="match status" value="1"/>
</dbReference>
<dbReference type="HOGENOM" id="CLU_730776_0_0_2"/>
<dbReference type="EMBL" id="CP003243">
    <property type="protein sequence ID" value="AFD00225.1"/>
    <property type="molecule type" value="Genomic_DNA"/>
</dbReference>
<accession>H8I5Z1</accession>
<dbReference type="OrthoDB" id="147085at2157"/>
<dbReference type="InterPro" id="IPR006124">
    <property type="entry name" value="Metalloenzyme"/>
</dbReference>
<dbReference type="InterPro" id="IPR017850">
    <property type="entry name" value="Alkaline_phosphatase_core_sf"/>
</dbReference>
<dbReference type="STRING" id="1041930.Mtc_1473"/>
<dbReference type="AlphaFoldDB" id="H8I5Z1"/>
<reference evidence="3 4" key="1">
    <citation type="journal article" date="2012" name="J. Bacteriol.">
        <title>Complete genome sequence of a thermophilic methanogen, Methanocella conradii HZ254, isolated from Chinese rice field soil.</title>
        <authorList>
            <person name="Lu Z."/>
            <person name="Lu Y."/>
        </authorList>
    </citation>
    <scope>NUCLEOTIDE SEQUENCE [LARGE SCALE GENOMIC DNA]</scope>
    <source>
        <strain evidence="4">DSM 24694 / JCM 17849 / CGMCC 1.5162 / HZ254</strain>
    </source>
</reference>
<evidence type="ECO:0000256" key="1">
    <source>
        <dbReference type="SAM" id="Phobius"/>
    </source>
</evidence>
<keyword evidence="4" id="KW-1185">Reference proteome</keyword>
<dbReference type="SUPFAM" id="SSF53649">
    <property type="entry name" value="Alkaline phosphatase-like"/>
    <property type="match status" value="1"/>
</dbReference>
<keyword evidence="1" id="KW-0472">Membrane</keyword>
<evidence type="ECO:0000313" key="4">
    <source>
        <dbReference type="Proteomes" id="UP000005233"/>
    </source>
</evidence>
<dbReference type="GO" id="GO:0003824">
    <property type="term" value="F:catalytic activity"/>
    <property type="evidence" value="ECO:0007669"/>
    <property type="project" value="InterPro"/>
</dbReference>
<proteinExistence type="predicted"/>
<dbReference type="Proteomes" id="UP000005233">
    <property type="component" value="Chromosome"/>
</dbReference>
<feature type="transmembrane region" description="Helical" evidence="1">
    <location>
        <begin position="353"/>
        <end position="374"/>
    </location>
</feature>
<evidence type="ECO:0000313" key="3">
    <source>
        <dbReference type="EMBL" id="AFD00225.1"/>
    </source>
</evidence>
<keyword evidence="1" id="KW-0812">Transmembrane</keyword>
<protein>
    <submittedName>
        <fullName evidence="3">Arylsulfatase A and related enzyme</fullName>
    </submittedName>
</protein>
<name>H8I5Z1_METCZ</name>
<dbReference type="RefSeq" id="WP_014406056.1">
    <property type="nucleotide sequence ID" value="NC_017034.1"/>
</dbReference>
<evidence type="ECO:0000259" key="2">
    <source>
        <dbReference type="Pfam" id="PF01676"/>
    </source>
</evidence>
<dbReference type="GO" id="GO:0046872">
    <property type="term" value="F:metal ion binding"/>
    <property type="evidence" value="ECO:0007669"/>
    <property type="project" value="InterPro"/>
</dbReference>
<keyword evidence="1" id="KW-1133">Transmembrane helix</keyword>
<organism evidence="3 4">
    <name type="scientific">Methanocella conradii (strain DSM 24694 / JCM 17849 / CGMCC 1.5162 / HZ254)</name>
    <dbReference type="NCBI Taxonomy" id="1041930"/>
    <lineage>
        <taxon>Archaea</taxon>
        <taxon>Methanobacteriati</taxon>
        <taxon>Methanobacteriota</taxon>
        <taxon>Stenosarchaea group</taxon>
        <taxon>Methanomicrobia</taxon>
        <taxon>Methanocellales</taxon>
        <taxon>Methanocellaceae</taxon>
        <taxon>Methanocella</taxon>
    </lineage>
</organism>
<sequence>MRYLPLCLLLFLAVFQVSACAQGAVLVIIDGMGSSYLNSHVATYASGAAIEPISLKSFDRAMAQYQLKVPVPATEYGHAVIVTGYSKASQETLTYYHATIFDALEDDGYLALGILENGDSKEMLGELDAAVHNKNESIYKPDIEFLSREQNVPADIAYMMESHARLGESKAGKDPYKHYIEYNEWAVGFATDVVRYMGERHPGQNYVLIVNAGGLDSAGHSFGYDGYRAVLTGLDDAMGGLVDACEETGTILMVTGDHGMSFPDQGKKGSHSAPDVASRNESVLVPLLIYPNTTMISGGVYGQECLAPTLLSLLDEPNTLSVCDGEPIPIKDRPALYSKMDTGEQAKPSSHTWMAYAAVAGISATGICIALSLAQMRK</sequence>
<dbReference type="eggNOG" id="arCOG04940">
    <property type="taxonomic scope" value="Archaea"/>
</dbReference>
<feature type="domain" description="Metalloenzyme" evidence="2">
    <location>
        <begin position="204"/>
        <end position="273"/>
    </location>
</feature>
<dbReference type="KEGG" id="mez:Mtc_1473"/>